<comment type="caution">
    <text evidence="2">The sequence shown here is derived from an EMBL/GenBank/DDBJ whole genome shotgun (WGS) entry which is preliminary data.</text>
</comment>
<dbReference type="PROSITE" id="PS50943">
    <property type="entry name" value="HTH_CROC1"/>
    <property type="match status" value="1"/>
</dbReference>
<dbReference type="GO" id="GO:0003677">
    <property type="term" value="F:DNA binding"/>
    <property type="evidence" value="ECO:0007669"/>
    <property type="project" value="InterPro"/>
</dbReference>
<keyword evidence="3" id="KW-1185">Reference proteome</keyword>
<dbReference type="Proteomes" id="UP000251891">
    <property type="component" value="Unassembled WGS sequence"/>
</dbReference>
<sequence>MAPTPRQAAPAVPPSATLADKIEWLIQNLWPPTAPPPKNNVEVAAAITAATGEDISSTTIWKLRTGRQDNPQLRTLTALAAFFAVPLGYFGTEAETAALDDDLTLQALRHALDASTLRPDVLRALIDIPADIRWLIDDMIITAASGRGA</sequence>
<dbReference type="InterPro" id="IPR001387">
    <property type="entry name" value="Cro/C1-type_HTH"/>
</dbReference>
<evidence type="ECO:0000313" key="2">
    <source>
        <dbReference type="EMBL" id="RAY14991.1"/>
    </source>
</evidence>
<dbReference type="EMBL" id="QLYX01000004">
    <property type="protein sequence ID" value="RAY14991.1"/>
    <property type="molecule type" value="Genomic_DNA"/>
</dbReference>
<organism evidence="2 3">
    <name type="scientific">Actinomadura craniellae</name>
    <dbReference type="NCBI Taxonomy" id="2231787"/>
    <lineage>
        <taxon>Bacteria</taxon>
        <taxon>Bacillati</taxon>
        <taxon>Actinomycetota</taxon>
        <taxon>Actinomycetes</taxon>
        <taxon>Streptosporangiales</taxon>
        <taxon>Thermomonosporaceae</taxon>
        <taxon>Actinomadura</taxon>
    </lineage>
</organism>
<evidence type="ECO:0000313" key="3">
    <source>
        <dbReference type="Proteomes" id="UP000251891"/>
    </source>
</evidence>
<dbReference type="AlphaFoldDB" id="A0A365H7D8"/>
<accession>A0A365H7D8</accession>
<dbReference type="Gene3D" id="1.10.260.40">
    <property type="entry name" value="lambda repressor-like DNA-binding domains"/>
    <property type="match status" value="1"/>
</dbReference>
<protein>
    <submittedName>
        <fullName evidence="2">XRE family transcriptional regulator</fullName>
    </submittedName>
</protein>
<name>A0A365H7D8_9ACTN</name>
<dbReference type="OrthoDB" id="2679623at2"/>
<evidence type="ECO:0000259" key="1">
    <source>
        <dbReference type="PROSITE" id="PS50943"/>
    </source>
</evidence>
<feature type="domain" description="HTH cro/C1-type" evidence="1">
    <location>
        <begin position="54"/>
        <end position="90"/>
    </location>
</feature>
<dbReference type="InterPro" id="IPR010982">
    <property type="entry name" value="Lambda_DNA-bd_dom_sf"/>
</dbReference>
<proteinExistence type="predicted"/>
<dbReference type="RefSeq" id="WP_111865146.1">
    <property type="nucleotide sequence ID" value="NZ_QLYX01000004.1"/>
</dbReference>
<reference evidence="2 3" key="1">
    <citation type="submission" date="2018-06" db="EMBL/GenBank/DDBJ databases">
        <title>Actinomadura craniellae sp. nov. isolated from marine sponge Craniella sp.</title>
        <authorList>
            <person name="Li L."/>
            <person name="Xu Q.H."/>
            <person name="Lin H.W."/>
            <person name="Lu Y.H."/>
        </authorList>
    </citation>
    <scope>NUCLEOTIDE SEQUENCE [LARGE SCALE GENOMIC DNA]</scope>
    <source>
        <strain evidence="2 3">LHW63021</strain>
    </source>
</reference>
<gene>
    <name evidence="2" type="ORF">DPM19_09580</name>
</gene>